<name>A0A382YM57_9ZZZZ</name>
<dbReference type="InterPro" id="IPR050738">
    <property type="entry name" value="Sulfatase"/>
</dbReference>
<dbReference type="InterPro" id="IPR000917">
    <property type="entry name" value="Sulfatase_N"/>
</dbReference>
<proteinExistence type="inferred from homology"/>
<evidence type="ECO:0000313" key="3">
    <source>
        <dbReference type="EMBL" id="SVD84111.1"/>
    </source>
</evidence>
<dbReference type="InterPro" id="IPR017850">
    <property type="entry name" value="Alkaline_phosphatase_core_sf"/>
</dbReference>
<dbReference type="Pfam" id="PF00884">
    <property type="entry name" value="Sulfatase"/>
    <property type="match status" value="1"/>
</dbReference>
<feature type="non-terminal residue" evidence="3">
    <location>
        <position position="1"/>
    </location>
</feature>
<dbReference type="GO" id="GO:0004065">
    <property type="term" value="F:arylsulfatase activity"/>
    <property type="evidence" value="ECO:0007669"/>
    <property type="project" value="TreeGrafter"/>
</dbReference>
<evidence type="ECO:0000259" key="2">
    <source>
        <dbReference type="Pfam" id="PF00884"/>
    </source>
</evidence>
<evidence type="ECO:0000256" key="1">
    <source>
        <dbReference type="ARBA" id="ARBA00008779"/>
    </source>
</evidence>
<dbReference type="SUPFAM" id="SSF53649">
    <property type="entry name" value="Alkaline phosphatase-like"/>
    <property type="match status" value="1"/>
</dbReference>
<feature type="non-terminal residue" evidence="3">
    <location>
        <position position="262"/>
    </location>
</feature>
<dbReference type="PANTHER" id="PTHR42693">
    <property type="entry name" value="ARYLSULFATASE FAMILY MEMBER"/>
    <property type="match status" value="1"/>
</dbReference>
<dbReference type="AlphaFoldDB" id="A0A382YM57"/>
<feature type="domain" description="Sulfatase N-terminal" evidence="2">
    <location>
        <begin position="8"/>
        <end position="160"/>
    </location>
</feature>
<dbReference type="Gene3D" id="3.40.720.10">
    <property type="entry name" value="Alkaline Phosphatase, subunit A"/>
    <property type="match status" value="1"/>
</dbReference>
<protein>
    <recommendedName>
        <fullName evidence="2">Sulfatase N-terminal domain-containing protein</fullName>
    </recommendedName>
</protein>
<reference evidence="3" key="1">
    <citation type="submission" date="2018-05" db="EMBL/GenBank/DDBJ databases">
        <authorList>
            <person name="Lanie J.A."/>
            <person name="Ng W.-L."/>
            <person name="Kazmierczak K.M."/>
            <person name="Andrzejewski T.M."/>
            <person name="Davidsen T.M."/>
            <person name="Wayne K.J."/>
            <person name="Tettelin H."/>
            <person name="Glass J.I."/>
            <person name="Rusch D."/>
            <person name="Podicherti R."/>
            <person name="Tsui H.-C.T."/>
            <person name="Winkler M.E."/>
        </authorList>
    </citation>
    <scope>NUCLEOTIDE SEQUENCE</scope>
</reference>
<sequence>GYTPADKVDDAIAWLGAQGENPWFLWFAFNLGHTPLHLPLEEHWQSDYSDIDPSEMPQENWQASFAAMMEAMDTQIDRLLAALDADVRENTYVIFMGDNGTYDPVVSAPFRHGYAKGTVYEGGVNVPLIITGPGIESGGVSEALVNSTDLFATIMEMAGVDPDEVVPDEVTHDSVSFFSALSNPDAPSRRDWIYADEFFGGFDGVETADYAMRAARYKLLRFVGREEFYDLHADPYEYDDLLRGELSTEQRVAYDALKAEIL</sequence>
<comment type="similarity">
    <text evidence="1">Belongs to the sulfatase family.</text>
</comment>
<dbReference type="PANTHER" id="PTHR42693:SF33">
    <property type="entry name" value="ARYLSULFATASE"/>
    <property type="match status" value="1"/>
</dbReference>
<dbReference type="EMBL" id="UINC01176807">
    <property type="protein sequence ID" value="SVD84111.1"/>
    <property type="molecule type" value="Genomic_DNA"/>
</dbReference>
<accession>A0A382YM57</accession>
<gene>
    <name evidence="3" type="ORF">METZ01_LOCUS436965</name>
</gene>
<organism evidence="3">
    <name type="scientific">marine metagenome</name>
    <dbReference type="NCBI Taxonomy" id="408172"/>
    <lineage>
        <taxon>unclassified sequences</taxon>
        <taxon>metagenomes</taxon>
        <taxon>ecological metagenomes</taxon>
    </lineage>
</organism>